<keyword evidence="11" id="KW-0963">Cytoplasm</keyword>
<name>K6ZTQ8_9ALTE</name>
<keyword evidence="6 11" id="KW-0067">ATP-binding</keyword>
<dbReference type="PROSITE" id="PS50989">
    <property type="entry name" value="COA_CT_CTER"/>
    <property type="match status" value="1"/>
</dbReference>
<evidence type="ECO:0000256" key="8">
    <source>
        <dbReference type="ARBA" id="ARBA00023160"/>
    </source>
</evidence>
<dbReference type="InterPro" id="IPR011763">
    <property type="entry name" value="COA_CT_C"/>
</dbReference>
<dbReference type="UniPathway" id="UPA00655">
    <property type="reaction ID" value="UER00711"/>
</dbReference>
<evidence type="ECO:0000256" key="10">
    <source>
        <dbReference type="ARBA" id="ARBA00058482"/>
    </source>
</evidence>
<dbReference type="PANTHER" id="PTHR42853">
    <property type="entry name" value="ACETYL-COENZYME A CARBOXYLASE CARBOXYL TRANSFERASE SUBUNIT ALPHA"/>
    <property type="match status" value="1"/>
</dbReference>
<comment type="similarity">
    <text evidence="11">Belongs to the AccA family.</text>
</comment>
<accession>K6ZTQ8</accession>
<keyword evidence="2 11" id="KW-0444">Lipid biosynthesis</keyword>
<evidence type="ECO:0000256" key="1">
    <source>
        <dbReference type="ARBA" id="ARBA00004956"/>
    </source>
</evidence>
<keyword evidence="3 11" id="KW-0808">Transferase</keyword>
<comment type="subunit">
    <text evidence="11">Acetyl-CoA carboxylase is a heterohexamer composed of biotin carboxyl carrier protein (AccB), biotin carboxylase (AccC) and two subunits each of ACCase subunit alpha (AccA) and ACCase subunit beta (AccD).</text>
</comment>
<dbReference type="EC" id="2.1.3.15" evidence="11"/>
<dbReference type="HOGENOM" id="CLU_015486_0_2_6"/>
<dbReference type="OrthoDB" id="9808023at2"/>
<dbReference type="InterPro" id="IPR001095">
    <property type="entry name" value="Acetyl_CoA_COase_a_su"/>
</dbReference>
<dbReference type="STRING" id="1129794.C427_4087"/>
<evidence type="ECO:0000256" key="7">
    <source>
        <dbReference type="ARBA" id="ARBA00023098"/>
    </source>
</evidence>
<evidence type="ECO:0000256" key="2">
    <source>
        <dbReference type="ARBA" id="ARBA00022516"/>
    </source>
</evidence>
<dbReference type="FunFam" id="3.90.226.10:FF:000008">
    <property type="entry name" value="Acetyl-coenzyme A carboxylase carboxyl transferase subunit alpha"/>
    <property type="match status" value="1"/>
</dbReference>
<dbReference type="eggNOG" id="COG0825">
    <property type="taxonomic scope" value="Bacteria"/>
</dbReference>
<organism evidence="13 14">
    <name type="scientific">Paraglaciecola psychrophila 170</name>
    <dbReference type="NCBI Taxonomy" id="1129794"/>
    <lineage>
        <taxon>Bacteria</taxon>
        <taxon>Pseudomonadati</taxon>
        <taxon>Pseudomonadota</taxon>
        <taxon>Gammaproteobacteria</taxon>
        <taxon>Alteromonadales</taxon>
        <taxon>Alteromonadaceae</taxon>
        <taxon>Paraglaciecola</taxon>
    </lineage>
</organism>
<dbReference type="PANTHER" id="PTHR42853:SF3">
    <property type="entry name" value="ACETYL-COENZYME A CARBOXYLASE CARBOXYL TRANSFERASE SUBUNIT ALPHA, CHLOROPLASTIC"/>
    <property type="match status" value="1"/>
</dbReference>
<dbReference type="GO" id="GO:0016743">
    <property type="term" value="F:carboxyl- or carbamoyltransferase activity"/>
    <property type="evidence" value="ECO:0007669"/>
    <property type="project" value="UniProtKB-UniRule"/>
</dbReference>
<dbReference type="NCBIfam" id="NF041504">
    <property type="entry name" value="AccA_sub"/>
    <property type="match status" value="1"/>
</dbReference>
<keyword evidence="7 11" id="KW-0443">Lipid metabolism</keyword>
<keyword evidence="4 11" id="KW-0547">Nucleotide-binding</keyword>
<protein>
    <recommendedName>
        <fullName evidence="11">Acetyl-coenzyme A carboxylase carboxyl transferase subunit alpha</fullName>
        <shortName evidence="11">ACCase subunit alpha</shortName>
        <shortName evidence="11">Acetyl-CoA carboxylase carboxyltransferase subunit alpha</shortName>
        <ecNumber evidence="11">2.1.3.15</ecNumber>
    </recommendedName>
</protein>
<proteinExistence type="inferred from homology"/>
<dbReference type="Pfam" id="PF03255">
    <property type="entry name" value="ACCA"/>
    <property type="match status" value="1"/>
</dbReference>
<dbReference type="NCBIfam" id="NF004344">
    <property type="entry name" value="PRK05724.1"/>
    <property type="match status" value="1"/>
</dbReference>
<dbReference type="HAMAP" id="MF_00823">
    <property type="entry name" value="AcetylCoA_CT_alpha"/>
    <property type="match status" value="1"/>
</dbReference>
<dbReference type="RefSeq" id="WP_007641225.1">
    <property type="nucleotide sequence ID" value="NC_020514.1"/>
</dbReference>
<evidence type="ECO:0000313" key="14">
    <source>
        <dbReference type="Proteomes" id="UP000011864"/>
    </source>
</evidence>
<feature type="domain" description="CoA carboxyltransferase C-terminal" evidence="12">
    <location>
        <begin position="34"/>
        <end position="295"/>
    </location>
</feature>
<dbReference type="Gene3D" id="3.90.226.10">
    <property type="entry name" value="2-enoyl-CoA Hydratase, Chain A, domain 1"/>
    <property type="match status" value="1"/>
</dbReference>
<dbReference type="GO" id="GO:0006633">
    <property type="term" value="P:fatty acid biosynthetic process"/>
    <property type="evidence" value="ECO:0007669"/>
    <property type="project" value="UniProtKB-KW"/>
</dbReference>
<evidence type="ECO:0000256" key="5">
    <source>
        <dbReference type="ARBA" id="ARBA00022832"/>
    </source>
</evidence>
<comment type="catalytic activity">
    <reaction evidence="9 11">
        <text>N(6)-carboxybiotinyl-L-lysyl-[protein] + acetyl-CoA = N(6)-biotinyl-L-lysyl-[protein] + malonyl-CoA</text>
        <dbReference type="Rhea" id="RHEA:54728"/>
        <dbReference type="Rhea" id="RHEA-COMP:10505"/>
        <dbReference type="Rhea" id="RHEA-COMP:10506"/>
        <dbReference type="ChEBI" id="CHEBI:57288"/>
        <dbReference type="ChEBI" id="CHEBI:57384"/>
        <dbReference type="ChEBI" id="CHEBI:83144"/>
        <dbReference type="ChEBI" id="CHEBI:83145"/>
        <dbReference type="EC" id="2.1.3.15"/>
    </reaction>
</comment>
<dbReference type="GO" id="GO:2001295">
    <property type="term" value="P:malonyl-CoA biosynthetic process"/>
    <property type="evidence" value="ECO:0007669"/>
    <property type="project" value="UniProtKB-UniRule"/>
</dbReference>
<evidence type="ECO:0000256" key="3">
    <source>
        <dbReference type="ARBA" id="ARBA00022679"/>
    </source>
</evidence>
<evidence type="ECO:0000256" key="4">
    <source>
        <dbReference type="ARBA" id="ARBA00022741"/>
    </source>
</evidence>
<dbReference type="AlphaFoldDB" id="K6ZTQ8"/>
<dbReference type="Proteomes" id="UP000011864">
    <property type="component" value="Chromosome"/>
</dbReference>
<dbReference type="PRINTS" id="PR01069">
    <property type="entry name" value="ACCCTRFRASEA"/>
</dbReference>
<evidence type="ECO:0000259" key="12">
    <source>
        <dbReference type="PROSITE" id="PS50989"/>
    </source>
</evidence>
<dbReference type="SUPFAM" id="SSF52096">
    <property type="entry name" value="ClpP/crotonase"/>
    <property type="match status" value="1"/>
</dbReference>
<evidence type="ECO:0000313" key="13">
    <source>
        <dbReference type="EMBL" id="AGH46192.1"/>
    </source>
</evidence>
<keyword evidence="5 11" id="KW-0276">Fatty acid metabolism</keyword>
<comment type="pathway">
    <text evidence="1 11">Lipid metabolism; malonyl-CoA biosynthesis; malonyl-CoA from acetyl-CoA: step 1/1.</text>
</comment>
<keyword evidence="14" id="KW-1185">Reference proteome</keyword>
<sequence length="318" mass="34948">MSVNFLEFEKPIAELEAKIEELRLVNQGGEFDLNIEEEITKLREKSAELSRKIFANLGAWQVSQIARHPMRPYTYDYIERICTEFDELAGDRAFADDKAIVGGLAKIDGQPVLIIGHQKGRDTKEKIKRNFGMPKPEGYRKALRLMEMAERFNLPILTFIDTPGAYPGVGAEERGQSEAIARNLKVMSGLKVPIICTVIGEGGSGGALAIGVGDRVNMLQYSTYSVISPEGCASILWKSAEKAPQAAEAMGVSAGQIKELGLINQIVSEPLGGAHRDYDSMAANLKATLKQQLAQLGSLSTEELLSQRYERLMSFGYC</sequence>
<reference evidence="13 14" key="1">
    <citation type="journal article" date="2013" name="Genome Announc.">
        <title>Complete Genome Sequence of Glaciecola psychrophila Strain 170T.</title>
        <authorList>
            <person name="Yin J."/>
            <person name="Chen J."/>
            <person name="Liu G."/>
            <person name="Yu Y."/>
            <person name="Song L."/>
            <person name="Wang X."/>
            <person name="Qu X."/>
        </authorList>
    </citation>
    <scope>NUCLEOTIDE SEQUENCE [LARGE SCALE GENOMIC DNA]</scope>
    <source>
        <strain evidence="13 14">170</strain>
    </source>
</reference>
<evidence type="ECO:0000256" key="9">
    <source>
        <dbReference type="ARBA" id="ARBA00049152"/>
    </source>
</evidence>
<comment type="function">
    <text evidence="10 11">Component of the acetyl coenzyme A carboxylase (ACC) complex. First, biotin carboxylase catalyzes the carboxylation of biotin on its carrier protein (BCCP) and then the CO(2) group is transferred by the carboxyltransferase to acetyl-CoA to form malonyl-CoA.</text>
</comment>
<dbReference type="GO" id="GO:0003989">
    <property type="term" value="F:acetyl-CoA carboxylase activity"/>
    <property type="evidence" value="ECO:0007669"/>
    <property type="project" value="InterPro"/>
</dbReference>
<dbReference type="NCBIfam" id="TIGR00513">
    <property type="entry name" value="accA"/>
    <property type="match status" value="1"/>
</dbReference>
<evidence type="ECO:0000256" key="11">
    <source>
        <dbReference type="HAMAP-Rule" id="MF_00823"/>
    </source>
</evidence>
<dbReference type="GO" id="GO:0009317">
    <property type="term" value="C:acetyl-CoA carboxylase complex"/>
    <property type="evidence" value="ECO:0007669"/>
    <property type="project" value="InterPro"/>
</dbReference>
<gene>
    <name evidence="11" type="primary">accA</name>
    <name evidence="13" type="ORF">C427_4087</name>
</gene>
<comment type="subcellular location">
    <subcellularLocation>
        <location evidence="11">Cytoplasm</location>
    </subcellularLocation>
</comment>
<dbReference type="InterPro" id="IPR029045">
    <property type="entry name" value="ClpP/crotonase-like_dom_sf"/>
</dbReference>
<dbReference type="PATRIC" id="fig|1129794.4.peg.4071"/>
<dbReference type="KEGG" id="gps:C427_4087"/>
<dbReference type="GO" id="GO:0005524">
    <property type="term" value="F:ATP binding"/>
    <property type="evidence" value="ECO:0007669"/>
    <property type="project" value="UniProtKB-KW"/>
</dbReference>
<keyword evidence="8 11" id="KW-0275">Fatty acid biosynthesis</keyword>
<evidence type="ECO:0000256" key="6">
    <source>
        <dbReference type="ARBA" id="ARBA00022840"/>
    </source>
</evidence>
<dbReference type="EMBL" id="CP003837">
    <property type="protein sequence ID" value="AGH46192.1"/>
    <property type="molecule type" value="Genomic_DNA"/>
</dbReference>